<keyword evidence="5" id="KW-0119">Carbohydrate metabolism</keyword>
<dbReference type="InterPro" id="IPR005200">
    <property type="entry name" value="Endo-beta-glucanase"/>
</dbReference>
<protein>
    <recommendedName>
        <fullName evidence="3">glucan endo-1,3-beta-D-glucosidase</fullName>
        <ecNumber evidence="3">3.2.1.39</ecNumber>
    </recommendedName>
</protein>
<reference evidence="12 13" key="4">
    <citation type="journal article" date="2011" name="BMC Genomics">
        <title>RNA-Seq improves annotation of protein-coding genes in the cucumber genome.</title>
        <authorList>
            <person name="Li Z."/>
            <person name="Zhang Z."/>
            <person name="Yan P."/>
            <person name="Huang S."/>
            <person name="Fei Z."/>
            <person name="Lin K."/>
        </authorList>
    </citation>
    <scope>NUCLEOTIDE SEQUENCE [LARGE SCALE GENOMIC DNA]</scope>
    <source>
        <strain evidence="13">cv. 9930</strain>
    </source>
</reference>
<organism evidence="12 13">
    <name type="scientific">Cucumis sativus</name>
    <name type="common">Cucumber</name>
    <dbReference type="NCBI Taxonomy" id="3659"/>
    <lineage>
        <taxon>Eukaryota</taxon>
        <taxon>Viridiplantae</taxon>
        <taxon>Streptophyta</taxon>
        <taxon>Embryophyta</taxon>
        <taxon>Tracheophyta</taxon>
        <taxon>Spermatophyta</taxon>
        <taxon>Magnoliopsida</taxon>
        <taxon>eudicotyledons</taxon>
        <taxon>Gunneridae</taxon>
        <taxon>Pentapetalae</taxon>
        <taxon>rosids</taxon>
        <taxon>fabids</taxon>
        <taxon>Cucurbitales</taxon>
        <taxon>Cucurbitaceae</taxon>
        <taxon>Benincaseae</taxon>
        <taxon>Cucumis</taxon>
    </lineage>
</organism>
<proteinExistence type="inferred from homology"/>
<dbReference type="STRING" id="3659.A0A0A0KUJ9"/>
<accession>A0A0A0KUJ9</accession>
<evidence type="ECO:0000256" key="5">
    <source>
        <dbReference type="ARBA" id="ARBA00023277"/>
    </source>
</evidence>
<dbReference type="PANTHER" id="PTHR31983">
    <property type="entry name" value="ENDO-1,3(4)-BETA-GLUCANASE 1"/>
    <property type="match status" value="1"/>
</dbReference>
<evidence type="ECO:0000256" key="7">
    <source>
        <dbReference type="ARBA" id="ARBA00023316"/>
    </source>
</evidence>
<keyword evidence="8" id="KW-0624">Polysaccharide degradation</keyword>
<evidence type="ECO:0000259" key="10">
    <source>
        <dbReference type="Pfam" id="PF03639"/>
    </source>
</evidence>
<dbReference type="PROSITE" id="PS52008">
    <property type="entry name" value="GH81"/>
    <property type="match status" value="1"/>
</dbReference>
<evidence type="ECO:0000256" key="4">
    <source>
        <dbReference type="ARBA" id="ARBA00022801"/>
    </source>
</evidence>
<dbReference type="GO" id="GO:0052861">
    <property type="term" value="F:endo-1,3(4)-beta-glucanase activity"/>
    <property type="evidence" value="ECO:0007669"/>
    <property type="project" value="InterPro"/>
</dbReference>
<dbReference type="Proteomes" id="UP000029981">
    <property type="component" value="Chromosome 5"/>
</dbReference>
<evidence type="ECO:0000313" key="13">
    <source>
        <dbReference type="Proteomes" id="UP000029981"/>
    </source>
</evidence>
<reference evidence="12 13" key="2">
    <citation type="journal article" date="2009" name="PLoS ONE">
        <title>An integrated genetic and cytogenetic map of the cucumber genome.</title>
        <authorList>
            <person name="Ren Y."/>
            <person name="Zhang Z."/>
            <person name="Liu J."/>
            <person name="Staub J.E."/>
            <person name="Han Y."/>
            <person name="Cheng Z."/>
            <person name="Li X."/>
            <person name="Lu J."/>
            <person name="Miao H."/>
            <person name="Kang H."/>
            <person name="Xie B."/>
            <person name="Gu X."/>
            <person name="Wang X."/>
            <person name="Du Y."/>
            <person name="Jin W."/>
            <person name="Huang S."/>
        </authorList>
    </citation>
    <scope>NUCLEOTIDE SEQUENCE [LARGE SCALE GENOMIC DNA]</scope>
    <source>
        <strain evidence="13">cv. 9930</strain>
    </source>
</reference>
<evidence type="ECO:0000259" key="11">
    <source>
        <dbReference type="Pfam" id="PF17652"/>
    </source>
</evidence>
<dbReference type="PANTHER" id="PTHR31983:SF0">
    <property type="entry name" value="GLUCAN ENDO-1,3-BETA-D-GLUCOSIDASE 2"/>
    <property type="match status" value="1"/>
</dbReference>
<dbReference type="Gene3D" id="2.70.98.30">
    <property type="entry name" value="Golgi alpha-mannosidase II, domain 4"/>
    <property type="match status" value="1"/>
</dbReference>
<evidence type="ECO:0000256" key="9">
    <source>
        <dbReference type="SAM" id="MobiDB-lite"/>
    </source>
</evidence>
<feature type="domain" description="Glycosyl hydrolase family 81 N-terminal" evidence="10">
    <location>
        <begin position="87"/>
        <end position="357"/>
    </location>
</feature>
<dbReference type="OrthoDB" id="4473401at2759"/>
<dbReference type="EC" id="3.2.1.39" evidence="3"/>
<evidence type="ECO:0000256" key="3">
    <source>
        <dbReference type="ARBA" id="ARBA00012780"/>
    </source>
</evidence>
<comment type="similarity">
    <text evidence="2">Belongs to the glycosyl hydrolase 81 family.</text>
</comment>
<dbReference type="GO" id="GO:0071555">
    <property type="term" value="P:cell wall organization"/>
    <property type="evidence" value="ECO:0007669"/>
    <property type="project" value="UniProtKB-KW"/>
</dbReference>
<dbReference type="Pfam" id="PF17652">
    <property type="entry name" value="Glyco_hydro81C"/>
    <property type="match status" value="1"/>
</dbReference>
<dbReference type="EMBL" id="CM002926">
    <property type="protein sequence ID" value="KGN52559.1"/>
    <property type="molecule type" value="Genomic_DNA"/>
</dbReference>
<comment type="catalytic activity">
    <reaction evidence="1">
        <text>Hydrolysis of (1-&gt;3)-beta-D-glucosidic linkages in (1-&gt;3)-beta-D-glucans.</text>
        <dbReference type="EC" id="3.2.1.39"/>
    </reaction>
</comment>
<dbReference type="Gramene" id="KGN52559">
    <property type="protein sequence ID" value="KGN52559"/>
    <property type="gene ID" value="Csa_5G643380"/>
</dbReference>
<dbReference type="InterPro" id="IPR040451">
    <property type="entry name" value="GH81_N"/>
</dbReference>
<dbReference type="GO" id="GO:0042973">
    <property type="term" value="F:glucan endo-1,3-beta-D-glucosidase activity"/>
    <property type="evidence" value="ECO:0007669"/>
    <property type="project" value="UniProtKB-EC"/>
</dbReference>
<reference evidence="12 13" key="3">
    <citation type="journal article" date="2010" name="BMC Genomics">
        <title>Transcriptome sequencing and comparative analysis of cucumber flowers with different sex types.</title>
        <authorList>
            <person name="Guo S."/>
            <person name="Zheng Y."/>
            <person name="Joung J.G."/>
            <person name="Liu S."/>
            <person name="Zhang Z."/>
            <person name="Crasta O.R."/>
            <person name="Sobral B.W."/>
            <person name="Xu Y."/>
            <person name="Huang S."/>
            <person name="Fei Z."/>
        </authorList>
    </citation>
    <scope>NUCLEOTIDE SEQUENCE [LARGE SCALE GENOMIC DNA]</scope>
    <source>
        <strain evidence="13">cv. 9930</strain>
    </source>
</reference>
<gene>
    <name evidence="12" type="ORF">Csa_5G643380</name>
</gene>
<evidence type="ECO:0000256" key="8">
    <source>
        <dbReference type="ARBA" id="ARBA00023326"/>
    </source>
</evidence>
<keyword evidence="7" id="KW-0961">Cell wall biogenesis/degradation</keyword>
<dbReference type="Pfam" id="PF03639">
    <property type="entry name" value="Glyco_hydro_81"/>
    <property type="match status" value="1"/>
</dbReference>
<evidence type="ECO:0000313" key="12">
    <source>
        <dbReference type="EMBL" id="KGN52559.1"/>
    </source>
</evidence>
<keyword evidence="6" id="KW-0326">Glycosidase</keyword>
<keyword evidence="4" id="KW-0378">Hydrolase</keyword>
<name>A0A0A0KUJ9_CUCSA</name>
<dbReference type="GO" id="GO:0000272">
    <property type="term" value="P:polysaccharide catabolic process"/>
    <property type="evidence" value="ECO:0007669"/>
    <property type="project" value="UniProtKB-KW"/>
</dbReference>
<keyword evidence="13" id="KW-1185">Reference proteome</keyword>
<reference evidence="12 13" key="1">
    <citation type="journal article" date="2009" name="Nat. Genet.">
        <title>The genome of the cucumber, Cucumis sativus L.</title>
        <authorList>
            <person name="Huang S."/>
            <person name="Li R."/>
            <person name="Zhang Z."/>
            <person name="Li L."/>
            <person name="Gu X."/>
            <person name="Fan W."/>
            <person name="Lucas W.J."/>
            <person name="Wang X."/>
            <person name="Xie B."/>
            <person name="Ni P."/>
            <person name="Ren Y."/>
            <person name="Zhu H."/>
            <person name="Li J."/>
            <person name="Lin K."/>
            <person name="Jin W."/>
            <person name="Fei Z."/>
            <person name="Li G."/>
            <person name="Staub J."/>
            <person name="Kilian A."/>
            <person name="van der Vossen E.A."/>
            <person name="Wu Y."/>
            <person name="Guo J."/>
            <person name="He J."/>
            <person name="Jia Z."/>
            <person name="Ren Y."/>
            <person name="Tian G."/>
            <person name="Lu Y."/>
            <person name="Ruan J."/>
            <person name="Qian W."/>
            <person name="Wang M."/>
            <person name="Huang Q."/>
            <person name="Li B."/>
            <person name="Xuan Z."/>
            <person name="Cao J."/>
            <person name="Asan"/>
            <person name="Wu Z."/>
            <person name="Zhang J."/>
            <person name="Cai Q."/>
            <person name="Bai Y."/>
            <person name="Zhao B."/>
            <person name="Han Y."/>
            <person name="Li Y."/>
            <person name="Li X."/>
            <person name="Wang S."/>
            <person name="Shi Q."/>
            <person name="Liu S."/>
            <person name="Cho W.K."/>
            <person name="Kim J.Y."/>
            <person name="Xu Y."/>
            <person name="Heller-Uszynska K."/>
            <person name="Miao H."/>
            <person name="Cheng Z."/>
            <person name="Zhang S."/>
            <person name="Wu J."/>
            <person name="Yang Y."/>
            <person name="Kang H."/>
            <person name="Li M."/>
            <person name="Liang H."/>
            <person name="Ren X."/>
            <person name="Shi Z."/>
            <person name="Wen M."/>
            <person name="Jian M."/>
            <person name="Yang H."/>
            <person name="Zhang G."/>
            <person name="Yang Z."/>
            <person name="Chen R."/>
            <person name="Liu S."/>
            <person name="Li J."/>
            <person name="Ma L."/>
            <person name="Liu H."/>
            <person name="Zhou Y."/>
            <person name="Zhao J."/>
            <person name="Fang X."/>
            <person name="Li G."/>
            <person name="Fang L."/>
            <person name="Li Y."/>
            <person name="Liu D."/>
            <person name="Zheng H."/>
            <person name="Zhang Y."/>
            <person name="Qin N."/>
            <person name="Li Z."/>
            <person name="Yang G."/>
            <person name="Yang S."/>
            <person name="Bolund L."/>
            <person name="Kristiansen K."/>
            <person name="Zheng H."/>
            <person name="Li S."/>
            <person name="Zhang X."/>
            <person name="Yang H."/>
            <person name="Wang J."/>
            <person name="Sun R."/>
            <person name="Zhang B."/>
            <person name="Jiang S."/>
            <person name="Wang J."/>
            <person name="Du Y."/>
            <person name="Li S."/>
        </authorList>
    </citation>
    <scope>NUCLEOTIDE SEQUENCE [LARGE SCALE GENOMIC DNA]</scope>
    <source>
        <strain evidence="13">cv. 9930</strain>
    </source>
</reference>
<feature type="compositionally biased region" description="Pro residues" evidence="9">
    <location>
        <begin position="22"/>
        <end position="55"/>
    </location>
</feature>
<evidence type="ECO:0000256" key="1">
    <source>
        <dbReference type="ARBA" id="ARBA00000382"/>
    </source>
</evidence>
<dbReference type="KEGG" id="csv:101211167"/>
<evidence type="ECO:0000256" key="2">
    <source>
        <dbReference type="ARBA" id="ARBA00010730"/>
    </source>
</evidence>
<dbReference type="OMA" id="KRDYATW"/>
<sequence length="736" mass="82092">MLKKIERLLGRVIKGKRHSPPWCLPPPPPPPPPPPSPPPSPPPPQPPESQPPEPSQKPSEPTPFLFPSTQSTVLPDPSVFFSPELLSAPLPSNSFFQNFTLNNGDQPEYIHPYLIKSSLSSISVSYPSILSNSASECQIFTPDLTISPSEKINPLPQKSHVISSFNDLSVTLDIPSSNLRFYLVRGSPFLTFTVSKGVAFSISTIHEVISFSFNNALTKYTIKLKNNQTWLIYSSFPINLTHNLSMITSGGFAGIIRIAALPNSDLECEQILDRFSSCYPVLGEAQITKPFCLEYKWETKGWGDLLMLAHPLHLRLLGGSDDNVVILDKFKYKSIDGELVGVVGSSWALKPEPISVSWHSIRGVEEESFAEIISALRKDVEALNSTSMILTTKSPYSYGKLIARAARLAVIAEEVRSLEMVPEIRKFLIGAIEPWLNGTFEGNGFVYDEKWGGIVSKEGAFDYSADFGFGMYNNHHHHLGYFLYAIAVLVKIDPAWGRKYSPQVYSLMADIMNLSRRANSKFPKLRCFDAYKLHSWGTGLSEFTDGRSQESVSEAVNAYYSAALVGLAYGDAHLVSIGSILAALEIKAGQMWWQIREGETTLYKEEFVKENRVVGVLWSNKRDSGLWFAPSEWKECRLGIQVLPILPITELLLSDVGFVRELVNWALPSLGREGVGEGWKGFVHALESIYDKDGSLQKIRNLKEFDDGNSLTNLLWWVHSRGKEEQNINNSKIHLV</sequence>
<evidence type="ECO:0000256" key="6">
    <source>
        <dbReference type="ARBA" id="ARBA00023295"/>
    </source>
</evidence>
<dbReference type="InterPro" id="IPR040720">
    <property type="entry name" value="GH81_C"/>
</dbReference>
<feature type="region of interest" description="Disordered" evidence="9">
    <location>
        <begin position="9"/>
        <end position="68"/>
    </location>
</feature>
<dbReference type="AlphaFoldDB" id="A0A0A0KUJ9"/>
<feature type="domain" description="Glycosyl hydrolase family 81 C-terminal" evidence="11">
    <location>
        <begin position="365"/>
        <end position="717"/>
    </location>
</feature>